<protein>
    <recommendedName>
        <fullName evidence="5">DUF4148 domain-containing protein</fullName>
    </recommendedName>
</protein>
<sequence length="89" mass="9589">MFKKHLIFLLLGGGVGLAHAHHDGTFHSEGYSDTLDVSVESATVRLRRADVREAAQSTLRATPQAETASKPALSAHAKGALREQLSKLR</sequence>
<feature type="signal peptide" evidence="2">
    <location>
        <begin position="1"/>
        <end position="20"/>
    </location>
</feature>
<feature type="chain" id="PRO_5021938725" description="DUF4148 domain-containing protein" evidence="2">
    <location>
        <begin position="21"/>
        <end position="89"/>
    </location>
</feature>
<reference evidence="4" key="1">
    <citation type="submission" date="2019-02" db="EMBL/GenBank/DDBJ databases">
        <title>Complete genome sequence of Rhodoferax sp. Gr-4.</title>
        <authorList>
            <person name="Jin L."/>
        </authorList>
    </citation>
    <scope>NUCLEOTIDE SEQUENCE [LARGE SCALE GENOMIC DNA]</scope>
    <source>
        <strain evidence="4">Gr-4</strain>
    </source>
</reference>
<keyword evidence="2" id="KW-0732">Signal</keyword>
<dbReference type="AlphaFoldDB" id="A0A515ENL7"/>
<feature type="compositionally biased region" description="Polar residues" evidence="1">
    <location>
        <begin position="55"/>
        <end position="67"/>
    </location>
</feature>
<dbReference type="KEGG" id="rhg:EXZ61_08850"/>
<evidence type="ECO:0000313" key="3">
    <source>
        <dbReference type="EMBL" id="QDL54263.1"/>
    </source>
</evidence>
<dbReference type="EMBL" id="CP036282">
    <property type="protein sequence ID" value="QDL54263.1"/>
    <property type="molecule type" value="Genomic_DNA"/>
</dbReference>
<evidence type="ECO:0000256" key="1">
    <source>
        <dbReference type="SAM" id="MobiDB-lite"/>
    </source>
</evidence>
<reference evidence="4" key="2">
    <citation type="journal article" date="2020" name="Int. J. Syst. Evol. Microbiol.">
        <title>Genomic insights into a novel species Rhodoferax aquaticus sp. nov., isolated from freshwater.</title>
        <authorList>
            <person name="Li T."/>
            <person name="Zhuo Y."/>
            <person name="Jin C.Z."/>
            <person name="Wu X."/>
            <person name="Ko S.R."/>
            <person name="Jin F.J."/>
            <person name="Ahn C.Y."/>
            <person name="Oh H.M."/>
            <person name="Lee H.G."/>
            <person name="Jin L."/>
        </authorList>
    </citation>
    <scope>NUCLEOTIDE SEQUENCE [LARGE SCALE GENOMIC DNA]</scope>
    <source>
        <strain evidence="4">Gr-4</strain>
    </source>
</reference>
<evidence type="ECO:0008006" key="5">
    <source>
        <dbReference type="Google" id="ProtNLM"/>
    </source>
</evidence>
<keyword evidence="4" id="KW-1185">Reference proteome</keyword>
<dbReference type="Proteomes" id="UP000317365">
    <property type="component" value="Chromosome"/>
</dbReference>
<gene>
    <name evidence="3" type="ORF">EXZ61_08850</name>
</gene>
<feature type="region of interest" description="Disordered" evidence="1">
    <location>
        <begin position="54"/>
        <end position="89"/>
    </location>
</feature>
<accession>A0A515ENL7</accession>
<evidence type="ECO:0000256" key="2">
    <source>
        <dbReference type="SAM" id="SignalP"/>
    </source>
</evidence>
<evidence type="ECO:0000313" key="4">
    <source>
        <dbReference type="Proteomes" id="UP000317365"/>
    </source>
</evidence>
<name>A0A515ENL7_9BURK</name>
<dbReference type="RefSeq" id="WP_142811017.1">
    <property type="nucleotide sequence ID" value="NZ_CP036282.1"/>
</dbReference>
<organism evidence="3 4">
    <name type="scientific">Rhodoferax aquaticus</name>
    <dbReference type="NCBI Taxonomy" id="2527691"/>
    <lineage>
        <taxon>Bacteria</taxon>
        <taxon>Pseudomonadati</taxon>
        <taxon>Pseudomonadota</taxon>
        <taxon>Betaproteobacteria</taxon>
        <taxon>Burkholderiales</taxon>
        <taxon>Comamonadaceae</taxon>
        <taxon>Rhodoferax</taxon>
    </lineage>
</organism>
<feature type="compositionally biased region" description="Basic and acidic residues" evidence="1">
    <location>
        <begin position="80"/>
        <end position="89"/>
    </location>
</feature>
<proteinExistence type="predicted"/>